<name>Q2NTP7_SODGM</name>
<dbReference type="EMBL" id="AP008232">
    <property type="protein sequence ID" value="BAE74478.1"/>
    <property type="molecule type" value="Genomic_DNA"/>
</dbReference>
<organism evidence="1 2">
    <name type="scientific">Sodalis glossinidius (strain morsitans)</name>
    <dbReference type="NCBI Taxonomy" id="343509"/>
    <lineage>
        <taxon>Bacteria</taxon>
        <taxon>Pseudomonadati</taxon>
        <taxon>Pseudomonadota</taxon>
        <taxon>Gammaproteobacteria</taxon>
        <taxon>Enterobacterales</taxon>
        <taxon>Bruguierivoracaceae</taxon>
        <taxon>Sodalis</taxon>
    </lineage>
</organism>
<keyword evidence="2" id="KW-1185">Reference proteome</keyword>
<dbReference type="STRING" id="343509.SG1203"/>
<protein>
    <submittedName>
        <fullName evidence="1">Phage tail protein</fullName>
    </submittedName>
</protein>
<dbReference type="AlphaFoldDB" id="Q2NTP7"/>
<reference evidence="1 2" key="1">
    <citation type="journal article" date="2006" name="Genome Res.">
        <title>Massive genome erosion and functional adaptations provide insights into the symbiotic lifestyle of Sodalis glossinidius in the tsetse host.</title>
        <authorList>
            <person name="Toh H."/>
            <person name="Weiss B.L."/>
            <person name="Perkin S.A.H."/>
            <person name="Yamashita A."/>
            <person name="Oshima K."/>
            <person name="Hattori M."/>
            <person name="Aksoy S."/>
        </authorList>
    </citation>
    <scope>NUCLEOTIDE SEQUENCE [LARGE SCALE GENOMIC DNA]</scope>
    <source>
        <strain evidence="2">morsitans</strain>
    </source>
</reference>
<proteinExistence type="predicted"/>
<dbReference type="eggNOG" id="COG5005">
    <property type="taxonomic scope" value="Bacteria"/>
</dbReference>
<evidence type="ECO:0000313" key="2">
    <source>
        <dbReference type="Proteomes" id="UP000001932"/>
    </source>
</evidence>
<dbReference type="InterPro" id="IPR006522">
    <property type="entry name" value="Phage_virion_morphogenesis"/>
</dbReference>
<dbReference type="NCBIfam" id="TIGR01635">
    <property type="entry name" value="tail_comp_S"/>
    <property type="match status" value="1"/>
</dbReference>
<dbReference type="Pfam" id="PF05069">
    <property type="entry name" value="Phage_tail_S"/>
    <property type="match status" value="1"/>
</dbReference>
<sequence>MIVREDGATLTVSRLDEPPPRRTLMREVAKTLRQRQKKHIQAQKNPYGSPYIPRKRRVRDKHGRLRRTMFTRLHTARFMKTASTPDSASVSFTPAVEHLTRVHHYGLRDRISRHGPTVRYARRQLLGFTDADRDWIADLALAHLAR</sequence>
<gene>
    <name evidence="1" type="ordered locus">SG1203</name>
</gene>
<dbReference type="KEGG" id="sgl:SG1203"/>
<dbReference type="Proteomes" id="UP000001932">
    <property type="component" value="Chromosome"/>
</dbReference>
<evidence type="ECO:0000313" key="1">
    <source>
        <dbReference type="EMBL" id="BAE74478.1"/>
    </source>
</evidence>
<accession>Q2NTP7</accession>
<dbReference type="RefSeq" id="WP_011411034.1">
    <property type="nucleotide sequence ID" value="NC_007712.1"/>
</dbReference>
<dbReference type="HOGENOM" id="CLU_112412_1_0_6"/>